<accession>A0A0W1KLV4</accession>
<dbReference type="SUPFAM" id="SSF142338">
    <property type="entry name" value="CofD-like"/>
    <property type="match status" value="1"/>
</dbReference>
<dbReference type="GO" id="GO:0043743">
    <property type="term" value="F:LPPG:FO 2-phospho-L-lactate transferase activity"/>
    <property type="evidence" value="ECO:0007669"/>
    <property type="project" value="InterPro"/>
</dbReference>
<dbReference type="Gene3D" id="3.40.50.10680">
    <property type="entry name" value="CofD-like domains"/>
    <property type="match status" value="1"/>
</dbReference>
<dbReference type="OrthoDB" id="9783842at2"/>
<dbReference type="InterPro" id="IPR010119">
    <property type="entry name" value="Gluconeogen_factor"/>
</dbReference>
<dbReference type="InterPro" id="IPR038136">
    <property type="entry name" value="CofD-like_dom_sf"/>
</dbReference>
<name>A0A0W1KLV4_9ACTO</name>
<dbReference type="NCBIfam" id="TIGR01826">
    <property type="entry name" value="CofD_related"/>
    <property type="match status" value="1"/>
</dbReference>
<sequence>MTSGARGAKVVALGGGHGLFATLSALRLLTRNITAIVTVADDGGSSGRLREEFDILPPGDLRMALSALCDDGEWALTWRDVMQYRFTSEGPLNGHSLGNLLITGVWDLLGDQVKGLDLVGRLLDAAGTVLPMSSTPLRIEAEVCDDSGPHTIFGQAGVATCKAEIKQVRLIPENPPAVPEAIAAIHDADWVIFGPGSWFTSVIPHLLVPELYEALAATPAKRALLINLVPDDETRTLSPADHVRSFHEHAPSLALDRIVIDDGPGTHWGKLSREAEECGAEILARPLADRRDPARHDVLFLASALRELLGSSPRW</sequence>
<comment type="function">
    <text evidence="2">Required for morphogenesis under gluconeogenic growth conditions.</text>
</comment>
<proteinExistence type="inferred from homology"/>
<evidence type="ECO:0000313" key="4">
    <source>
        <dbReference type="Proteomes" id="UP000054404"/>
    </source>
</evidence>
<dbReference type="GO" id="GO:0008360">
    <property type="term" value="P:regulation of cell shape"/>
    <property type="evidence" value="ECO:0007669"/>
    <property type="project" value="UniProtKB-UniRule"/>
</dbReference>
<dbReference type="Pfam" id="PF01933">
    <property type="entry name" value="CofD"/>
    <property type="match status" value="1"/>
</dbReference>
<dbReference type="HAMAP" id="MF_00973">
    <property type="entry name" value="Gluconeogen_factor"/>
    <property type="match status" value="1"/>
</dbReference>
<dbReference type="CDD" id="cd07187">
    <property type="entry name" value="YvcK_like"/>
    <property type="match status" value="1"/>
</dbReference>
<dbReference type="InterPro" id="IPR002882">
    <property type="entry name" value="CofD"/>
</dbReference>
<evidence type="ECO:0000256" key="2">
    <source>
        <dbReference type="HAMAP-Rule" id="MF_00973"/>
    </source>
</evidence>
<dbReference type="GO" id="GO:0005737">
    <property type="term" value="C:cytoplasm"/>
    <property type="evidence" value="ECO:0007669"/>
    <property type="project" value="UniProtKB-SubCell"/>
</dbReference>
<gene>
    <name evidence="3" type="ORF">AQZ59_00333</name>
</gene>
<comment type="subcellular location">
    <subcellularLocation>
        <location evidence="2">Cytoplasm</location>
    </subcellularLocation>
</comment>
<keyword evidence="4" id="KW-1185">Reference proteome</keyword>
<comment type="caution">
    <text evidence="3">The sequence shown here is derived from an EMBL/GenBank/DDBJ whole genome shotgun (WGS) entry which is preliminary data.</text>
</comment>
<dbReference type="EMBL" id="LNIZ01000001">
    <property type="protein sequence ID" value="KTF05025.1"/>
    <property type="molecule type" value="Genomic_DNA"/>
</dbReference>
<dbReference type="PATRIC" id="fig|59561.3.peg.329"/>
<dbReference type="Proteomes" id="UP000054404">
    <property type="component" value="Unassembled WGS sequence"/>
</dbReference>
<keyword evidence="1 2" id="KW-0963">Cytoplasm</keyword>
<dbReference type="AlphaFoldDB" id="A0A0W1KLV4"/>
<comment type="similarity">
    <text evidence="2">Belongs to the gluconeogenesis factor family.</text>
</comment>
<dbReference type="STRING" id="59561.AQZ59_00333"/>
<evidence type="ECO:0000256" key="1">
    <source>
        <dbReference type="ARBA" id="ARBA00022490"/>
    </source>
</evidence>
<dbReference type="PANTHER" id="PTHR30135:SF3">
    <property type="entry name" value="GLUCONEOGENESIS FACTOR-RELATED"/>
    <property type="match status" value="1"/>
</dbReference>
<organism evidence="3 4">
    <name type="scientific">Trueperella bernardiae</name>
    <dbReference type="NCBI Taxonomy" id="59561"/>
    <lineage>
        <taxon>Bacteria</taxon>
        <taxon>Bacillati</taxon>
        <taxon>Actinomycetota</taxon>
        <taxon>Actinomycetes</taxon>
        <taxon>Actinomycetales</taxon>
        <taxon>Actinomycetaceae</taxon>
        <taxon>Trueperella</taxon>
    </lineage>
</organism>
<protein>
    <recommendedName>
        <fullName evidence="2">Putative gluconeogenesis factor</fullName>
    </recommendedName>
</protein>
<reference evidence="3 4" key="1">
    <citation type="submission" date="2015-11" db="EMBL/GenBank/DDBJ databases">
        <title>Draft Genome Sequence of the Type Strain Trueperella bernardiae LCDC 89-0504T, Isolated from Blood Culture.</title>
        <authorList>
            <person name="Bernier A.-M."/>
            <person name="Bernard K."/>
        </authorList>
    </citation>
    <scope>NUCLEOTIDE SEQUENCE [LARGE SCALE GENOMIC DNA]</scope>
    <source>
        <strain evidence="3 4">LCDC 89-0504</strain>
    </source>
</reference>
<evidence type="ECO:0000313" key="3">
    <source>
        <dbReference type="EMBL" id="KTF05025.1"/>
    </source>
</evidence>
<dbReference type="RefSeq" id="WP_062612521.1">
    <property type="nucleotide sequence ID" value="NZ_LNIZ01000001.1"/>
</dbReference>
<dbReference type="PANTHER" id="PTHR30135">
    <property type="entry name" value="UNCHARACTERIZED PROTEIN YVCK-RELATED"/>
    <property type="match status" value="1"/>
</dbReference>